<accession>A0A6J5UDP5</accession>
<evidence type="ECO:0000313" key="4">
    <source>
        <dbReference type="Proteomes" id="UP000507245"/>
    </source>
</evidence>
<dbReference type="OrthoDB" id="1193898at2759"/>
<name>A0A6J5UDP5_PRUAR</name>
<dbReference type="EMBL" id="CAEKKB010000003">
    <property type="protein sequence ID" value="CAB4304826.1"/>
    <property type="molecule type" value="Genomic_DNA"/>
</dbReference>
<reference evidence="1 3" key="2">
    <citation type="submission" date="2020-05" db="EMBL/GenBank/DDBJ databases">
        <authorList>
            <person name="Campoy J."/>
            <person name="Schneeberger K."/>
            <person name="Spophaly S."/>
        </authorList>
    </citation>
    <scope>NUCLEOTIDE SEQUENCE [LARGE SCALE GENOMIC DNA]</scope>
    <source>
        <strain evidence="1">PruArmRojPasFocal</strain>
    </source>
</reference>
<gene>
    <name evidence="1" type="ORF">CURHAP_LOCUS22831</name>
    <name evidence="2" type="ORF">ORAREDHAP_LOCUS22599</name>
</gene>
<proteinExistence type="predicted"/>
<evidence type="ECO:0000313" key="2">
    <source>
        <dbReference type="EMBL" id="CAB4304826.1"/>
    </source>
</evidence>
<evidence type="ECO:0000313" key="3">
    <source>
        <dbReference type="Proteomes" id="UP000507222"/>
    </source>
</evidence>
<evidence type="ECO:0000313" key="1">
    <source>
        <dbReference type="EMBL" id="CAB4274351.1"/>
    </source>
</evidence>
<organism evidence="1 3">
    <name type="scientific">Prunus armeniaca</name>
    <name type="common">Apricot</name>
    <name type="synonym">Armeniaca vulgaris</name>
    <dbReference type="NCBI Taxonomy" id="36596"/>
    <lineage>
        <taxon>Eukaryota</taxon>
        <taxon>Viridiplantae</taxon>
        <taxon>Streptophyta</taxon>
        <taxon>Embryophyta</taxon>
        <taxon>Tracheophyta</taxon>
        <taxon>Spermatophyta</taxon>
        <taxon>Magnoliopsida</taxon>
        <taxon>eudicotyledons</taxon>
        <taxon>Gunneridae</taxon>
        <taxon>Pentapetalae</taxon>
        <taxon>rosids</taxon>
        <taxon>fabids</taxon>
        <taxon>Rosales</taxon>
        <taxon>Rosaceae</taxon>
        <taxon>Amygdaloideae</taxon>
        <taxon>Amygdaleae</taxon>
        <taxon>Prunus</taxon>
    </lineage>
</organism>
<dbReference type="Proteomes" id="UP000507222">
    <property type="component" value="Unassembled WGS sequence"/>
</dbReference>
<dbReference type="AlphaFoldDB" id="A0A6J5UDP5"/>
<protein>
    <submittedName>
        <fullName evidence="1">Uncharacterized protein</fullName>
    </submittedName>
</protein>
<dbReference type="EMBL" id="CAEKDK010000003">
    <property type="protein sequence ID" value="CAB4274351.1"/>
    <property type="molecule type" value="Genomic_DNA"/>
</dbReference>
<reference evidence="4" key="1">
    <citation type="journal article" date="2020" name="Genome Biol.">
        <title>Gamete binning: chromosome-level and haplotype-resolved genome assembly enabled by high-throughput single-cell sequencing of gamete genomes.</title>
        <authorList>
            <person name="Campoy J.A."/>
            <person name="Sun H."/>
            <person name="Goel M."/>
            <person name="Jiao W.-B."/>
            <person name="Folz-Donahue K."/>
            <person name="Wang N."/>
            <person name="Rubio M."/>
            <person name="Liu C."/>
            <person name="Kukat C."/>
            <person name="Ruiz D."/>
            <person name="Huettel B."/>
            <person name="Schneeberger K."/>
        </authorList>
    </citation>
    <scope>NUCLEOTIDE SEQUENCE [LARGE SCALE GENOMIC DNA]</scope>
    <source>
        <strain evidence="4">cv. Rojo Pasion</strain>
    </source>
</reference>
<sequence>MDLWHAMPNIEKKIEPLVSGTCEPTNYAQAAFDPHWQLAMKAELDALKLNRTWTLVPLPPGHKSIDCKWMPPLNKVYDSTTTEKILAQKQNCRHHR</sequence>
<dbReference type="Proteomes" id="UP000507245">
    <property type="component" value="Unassembled WGS sequence"/>
</dbReference>
<keyword evidence="4" id="KW-1185">Reference proteome</keyword>